<accession>A0A348HFI5</accession>
<dbReference type="NCBIfam" id="NF011984">
    <property type="entry name" value="PRK15446.1-5"/>
    <property type="match status" value="1"/>
</dbReference>
<dbReference type="NCBIfam" id="NF011981">
    <property type="entry name" value="PRK15446.1-2"/>
    <property type="match status" value="1"/>
</dbReference>
<dbReference type="InterPro" id="IPR012696">
    <property type="entry name" value="PhnM"/>
</dbReference>
<dbReference type="InterPro" id="IPR013108">
    <property type="entry name" value="Amidohydro_3"/>
</dbReference>
<evidence type="ECO:0000259" key="1">
    <source>
        <dbReference type="Pfam" id="PF07969"/>
    </source>
</evidence>
<dbReference type="Gene3D" id="3.20.20.140">
    <property type="entry name" value="Metal-dependent hydrolases"/>
    <property type="match status" value="2"/>
</dbReference>
<dbReference type="PANTHER" id="PTHR43135">
    <property type="entry name" value="ALPHA-D-RIBOSE 1-METHYLPHOSPHONATE 5-TRIPHOSPHATE DIPHOSPHATASE"/>
    <property type="match status" value="1"/>
</dbReference>
<reference evidence="2 3" key="1">
    <citation type="submission" date="2018-09" db="EMBL/GenBank/DDBJ databases">
        <title>Zymobacter palmae IAM14233 (=T109) whole genome analysis.</title>
        <authorList>
            <person name="Yanase H."/>
        </authorList>
    </citation>
    <scope>NUCLEOTIDE SEQUENCE [LARGE SCALE GENOMIC DNA]</scope>
    <source>
        <strain evidence="2 3">IAM14233</strain>
    </source>
</reference>
<dbReference type="SUPFAM" id="SSF51556">
    <property type="entry name" value="Metallo-dependent hydrolases"/>
    <property type="match status" value="1"/>
</dbReference>
<dbReference type="SUPFAM" id="SSF51338">
    <property type="entry name" value="Composite domain of metallo-dependent hydrolases"/>
    <property type="match status" value="1"/>
</dbReference>
<dbReference type="GO" id="GO:0019700">
    <property type="term" value="P:organic phosphonate catabolic process"/>
    <property type="evidence" value="ECO:0007669"/>
    <property type="project" value="InterPro"/>
</dbReference>
<dbReference type="InterPro" id="IPR011059">
    <property type="entry name" value="Metal-dep_hydrolase_composite"/>
</dbReference>
<proteinExistence type="predicted"/>
<dbReference type="PIRSF" id="PIRSF038971">
    <property type="entry name" value="PhnM"/>
    <property type="match status" value="1"/>
</dbReference>
<dbReference type="AlphaFoldDB" id="A0A348HFI5"/>
<dbReference type="NCBIfam" id="TIGR02318">
    <property type="entry name" value="phosphono_phnM"/>
    <property type="match status" value="1"/>
</dbReference>
<evidence type="ECO:0000313" key="2">
    <source>
        <dbReference type="EMBL" id="BBG30387.1"/>
    </source>
</evidence>
<dbReference type="KEGG" id="zpl:ZBT109_1631"/>
<dbReference type="NCBIfam" id="NF011987">
    <property type="entry name" value="PRK15446.2-3"/>
    <property type="match status" value="1"/>
</dbReference>
<gene>
    <name evidence="2" type="ORF">ZBT109_1631</name>
</gene>
<organism evidence="2 3">
    <name type="scientific">Zymobacter palmae</name>
    <dbReference type="NCBI Taxonomy" id="33074"/>
    <lineage>
        <taxon>Bacteria</taxon>
        <taxon>Pseudomonadati</taxon>
        <taxon>Pseudomonadota</taxon>
        <taxon>Gammaproteobacteria</taxon>
        <taxon>Oceanospirillales</taxon>
        <taxon>Halomonadaceae</taxon>
        <taxon>Zymobacter group</taxon>
        <taxon>Zymobacter</taxon>
    </lineage>
</organism>
<name>A0A348HFI5_9GAMM</name>
<dbReference type="Proteomes" id="UP000267342">
    <property type="component" value="Chromosome"/>
</dbReference>
<dbReference type="RefSeq" id="WP_027705462.1">
    <property type="nucleotide sequence ID" value="NZ_AP018933.1"/>
</dbReference>
<sequence length="378" mass="41355">MIITNVRMVLDDEVVFGSLEVTDGVISGIGEGYSHQPGAIDGEGGWLLPGLIELHTDNLDKCFTPRPGVNWPDAAAMRNHDGLLISNGITTVMDALAVGDVRDGGHRLDNLRRMTDAVASSQRAGVNRADHYLHLRCELPHKDTFTLFEQLADLPQVKLASLMDHSPGQRQFASREKYYQYYKGKYHLDDEQMAAFEAEQIAGSQRWSQPNRYAIAELCRKKGIVMASHDDATVAHVNESQQLGVDIAEFPTTGAAAQAAHQAGMRVLMGAPNIICGGSHSGNVAAHQLATAGLLDILSSDYYPASLLDAAFMVAEDDSNLLDLPAAVALVSRHPAEVLHMNDRGSLQEGKRADLLLVQRQAPRTQLMQVWRQGRRVY</sequence>
<dbReference type="NCBIfam" id="NF011990">
    <property type="entry name" value="PRK15446.2-6"/>
    <property type="match status" value="1"/>
</dbReference>
<dbReference type="EMBL" id="AP018933">
    <property type="protein sequence ID" value="BBG30387.1"/>
    <property type="molecule type" value="Genomic_DNA"/>
</dbReference>
<feature type="domain" description="Amidohydrolase 3" evidence="1">
    <location>
        <begin position="265"/>
        <end position="378"/>
    </location>
</feature>
<dbReference type="Gene3D" id="2.30.40.10">
    <property type="entry name" value="Urease, subunit C, domain 1"/>
    <property type="match status" value="1"/>
</dbReference>
<evidence type="ECO:0000313" key="3">
    <source>
        <dbReference type="Proteomes" id="UP000267342"/>
    </source>
</evidence>
<dbReference type="OrthoDB" id="9785413at2"/>
<keyword evidence="3" id="KW-1185">Reference proteome</keyword>
<protein>
    <submittedName>
        <fullName evidence="2">Putative phosphonate metabolism protein</fullName>
    </submittedName>
</protein>
<dbReference type="STRING" id="1123510.GCA_000620025_02424"/>
<dbReference type="GO" id="GO:0016810">
    <property type="term" value="F:hydrolase activity, acting on carbon-nitrogen (but not peptide) bonds"/>
    <property type="evidence" value="ECO:0007669"/>
    <property type="project" value="InterPro"/>
</dbReference>
<dbReference type="PANTHER" id="PTHR43135:SF3">
    <property type="entry name" value="ALPHA-D-RIBOSE 1-METHYLPHOSPHONATE 5-TRIPHOSPHATE DIPHOSPHATASE"/>
    <property type="match status" value="1"/>
</dbReference>
<dbReference type="Pfam" id="PF07969">
    <property type="entry name" value="Amidohydro_3"/>
    <property type="match status" value="1"/>
</dbReference>
<dbReference type="InterPro" id="IPR032466">
    <property type="entry name" value="Metal_Hydrolase"/>
</dbReference>
<dbReference type="InterPro" id="IPR051781">
    <property type="entry name" value="Metallo-dep_Hydrolase"/>
</dbReference>
<dbReference type="CDD" id="cd01306">
    <property type="entry name" value="PhnM"/>
    <property type="match status" value="1"/>
</dbReference>